<evidence type="ECO:0000256" key="1">
    <source>
        <dbReference type="SAM" id="MobiDB-lite"/>
    </source>
</evidence>
<comment type="caution">
    <text evidence="3">The sequence shown here is derived from an EMBL/GenBank/DDBJ whole genome shotgun (WGS) entry which is preliminary data.</text>
</comment>
<reference evidence="3 4" key="1">
    <citation type="submission" date="2024-09" db="EMBL/GenBank/DDBJ databases">
        <authorList>
            <person name="Sun Q."/>
            <person name="Mori K."/>
        </authorList>
    </citation>
    <scope>NUCLEOTIDE SEQUENCE [LARGE SCALE GENOMIC DNA]</scope>
    <source>
        <strain evidence="3 4">CCM 7759</strain>
    </source>
</reference>
<dbReference type="CDD" id="cd13580">
    <property type="entry name" value="PBP2_AlgQ_like_1"/>
    <property type="match status" value="1"/>
</dbReference>
<feature type="signal peptide" evidence="2">
    <location>
        <begin position="1"/>
        <end position="27"/>
    </location>
</feature>
<gene>
    <name evidence="3" type="ORF">ACFFK0_13085</name>
</gene>
<feature type="compositionally biased region" description="Low complexity" evidence="1">
    <location>
        <begin position="32"/>
        <end position="50"/>
    </location>
</feature>
<dbReference type="EMBL" id="JBHLWN010000049">
    <property type="protein sequence ID" value="MFC0213377.1"/>
    <property type="molecule type" value="Genomic_DNA"/>
</dbReference>
<name>A0ABV6DL63_9BACL</name>
<dbReference type="Pfam" id="PF13416">
    <property type="entry name" value="SBP_bac_8"/>
    <property type="match status" value="1"/>
</dbReference>
<protein>
    <submittedName>
        <fullName evidence="3">Extracellular solute-binding protein</fullName>
    </submittedName>
</protein>
<dbReference type="Proteomes" id="UP001589776">
    <property type="component" value="Unassembled WGS sequence"/>
</dbReference>
<dbReference type="PANTHER" id="PTHR43649">
    <property type="entry name" value="ARABINOSE-BINDING PROTEIN-RELATED"/>
    <property type="match status" value="1"/>
</dbReference>
<dbReference type="PANTHER" id="PTHR43649:SF12">
    <property type="entry name" value="DIACETYLCHITOBIOSE BINDING PROTEIN DASA"/>
    <property type="match status" value="1"/>
</dbReference>
<dbReference type="InterPro" id="IPR050490">
    <property type="entry name" value="Bact_solute-bd_prot1"/>
</dbReference>
<dbReference type="RefSeq" id="WP_377470672.1">
    <property type="nucleotide sequence ID" value="NZ_JBHLWN010000049.1"/>
</dbReference>
<organism evidence="3 4">
    <name type="scientific">Paenibacillus chartarius</name>
    <dbReference type="NCBI Taxonomy" id="747481"/>
    <lineage>
        <taxon>Bacteria</taxon>
        <taxon>Bacillati</taxon>
        <taxon>Bacillota</taxon>
        <taxon>Bacilli</taxon>
        <taxon>Bacillales</taxon>
        <taxon>Paenibacillaceae</taxon>
        <taxon>Paenibacillus</taxon>
    </lineage>
</organism>
<feature type="region of interest" description="Disordered" evidence="1">
    <location>
        <begin position="32"/>
        <end position="58"/>
    </location>
</feature>
<evidence type="ECO:0000256" key="2">
    <source>
        <dbReference type="SAM" id="SignalP"/>
    </source>
</evidence>
<dbReference type="InterPro" id="IPR006059">
    <property type="entry name" value="SBP"/>
</dbReference>
<evidence type="ECO:0000313" key="3">
    <source>
        <dbReference type="EMBL" id="MFC0213377.1"/>
    </source>
</evidence>
<dbReference type="PROSITE" id="PS51257">
    <property type="entry name" value="PROKAR_LIPOPROTEIN"/>
    <property type="match status" value="1"/>
</dbReference>
<feature type="chain" id="PRO_5047223788" evidence="2">
    <location>
        <begin position="28"/>
        <end position="568"/>
    </location>
</feature>
<dbReference type="Gene3D" id="3.40.190.10">
    <property type="entry name" value="Periplasmic binding protein-like II"/>
    <property type="match status" value="2"/>
</dbReference>
<sequence>MRLAPRSLKLTAALLLLCLAAAGCIHLGNPLSESASPSSSDPAPTRSDPSNQSPAYQPYKEPVTLHVGFLIPDSKLPPGDSNDNNPISRYFEALTNIRVIHSWEAKGSDAYKQKVDFAIASNDIPDAMVVDRNQLRTLVKNGMIQDLTETYKSYASELVRTIYDSTQGSALRDATFGGKLYGLPNVALDADSPSLLWVREDWLEKLHLAPPKTMDDIERIAQAFTTQDPNGNGKNDTVGLTGFKGIVYGQKPLSNGFDSIFHYYYAFPKNWIKNSDGSIVYGSITPQTKQALEKLADWYRRGLIDKNFALYNEVEEPIIENKTGMFFGPWWMPYYPLNFAVEKDTKAEWRAYAAPMDSAGTYVTHMAPATDRYLVVKRGYPHPEAALKLLNAFTRLERNRDPNIAEVNKLKDYVTKTGVQPRNLYPFDLLLDYSNSIEQRYLQVQKALNGDLRLAELDPDALNVYRSMMAERENPKKDIDHWKVSTANQYGAGVLASTSMRRVHSVFHGSTPTMETKWAELQKLENEAFLKIIIGDQPVSSFDDFVAKWRELGGDRITKEVADAVNKP</sequence>
<keyword evidence="2" id="KW-0732">Signal</keyword>
<evidence type="ECO:0000313" key="4">
    <source>
        <dbReference type="Proteomes" id="UP001589776"/>
    </source>
</evidence>
<accession>A0ABV6DL63</accession>
<keyword evidence="4" id="KW-1185">Reference proteome</keyword>
<dbReference type="SUPFAM" id="SSF53850">
    <property type="entry name" value="Periplasmic binding protein-like II"/>
    <property type="match status" value="1"/>
</dbReference>
<proteinExistence type="predicted"/>